<dbReference type="AlphaFoldDB" id="A0A0C3FQ44"/>
<keyword evidence="2" id="KW-1185">Reference proteome</keyword>
<protein>
    <submittedName>
        <fullName evidence="1">Uncharacterized protein</fullName>
    </submittedName>
</protein>
<dbReference type="HOGENOM" id="CLU_1865886_0_0_1"/>
<dbReference type="Proteomes" id="UP000054166">
    <property type="component" value="Unassembled WGS sequence"/>
</dbReference>
<accession>A0A0C3FQ44</accession>
<reference evidence="2" key="2">
    <citation type="submission" date="2015-01" db="EMBL/GenBank/DDBJ databases">
        <title>Evolutionary Origins and Diversification of the Mycorrhizal Mutualists.</title>
        <authorList>
            <consortium name="DOE Joint Genome Institute"/>
            <consortium name="Mycorrhizal Genomics Consortium"/>
            <person name="Kohler A."/>
            <person name="Kuo A."/>
            <person name="Nagy L.G."/>
            <person name="Floudas D."/>
            <person name="Copeland A."/>
            <person name="Barry K.W."/>
            <person name="Cichocki N."/>
            <person name="Veneault-Fourrey C."/>
            <person name="LaButti K."/>
            <person name="Lindquist E.A."/>
            <person name="Lipzen A."/>
            <person name="Lundell T."/>
            <person name="Morin E."/>
            <person name="Murat C."/>
            <person name="Riley R."/>
            <person name="Ohm R."/>
            <person name="Sun H."/>
            <person name="Tunlid A."/>
            <person name="Henrissat B."/>
            <person name="Grigoriev I.V."/>
            <person name="Hibbett D.S."/>
            <person name="Martin F."/>
        </authorList>
    </citation>
    <scope>NUCLEOTIDE SEQUENCE [LARGE SCALE GENOMIC DNA]</scope>
    <source>
        <strain evidence="2">F 1598</strain>
    </source>
</reference>
<proteinExistence type="predicted"/>
<name>A0A0C3FQ44_PILCF</name>
<evidence type="ECO:0000313" key="2">
    <source>
        <dbReference type="Proteomes" id="UP000054166"/>
    </source>
</evidence>
<reference evidence="1 2" key="1">
    <citation type="submission" date="2014-04" db="EMBL/GenBank/DDBJ databases">
        <authorList>
            <consortium name="DOE Joint Genome Institute"/>
            <person name="Kuo A."/>
            <person name="Tarkka M."/>
            <person name="Buscot F."/>
            <person name="Kohler A."/>
            <person name="Nagy L.G."/>
            <person name="Floudas D."/>
            <person name="Copeland A."/>
            <person name="Barry K.W."/>
            <person name="Cichocki N."/>
            <person name="Veneault-Fourrey C."/>
            <person name="LaButti K."/>
            <person name="Lindquist E.A."/>
            <person name="Lipzen A."/>
            <person name="Lundell T."/>
            <person name="Morin E."/>
            <person name="Murat C."/>
            <person name="Sun H."/>
            <person name="Tunlid A."/>
            <person name="Henrissat B."/>
            <person name="Grigoriev I.V."/>
            <person name="Hibbett D.S."/>
            <person name="Martin F."/>
            <person name="Nordberg H.P."/>
            <person name="Cantor M.N."/>
            <person name="Hua S.X."/>
        </authorList>
    </citation>
    <scope>NUCLEOTIDE SEQUENCE [LARGE SCALE GENOMIC DNA]</scope>
    <source>
        <strain evidence="1 2">F 1598</strain>
    </source>
</reference>
<dbReference type="EMBL" id="KN833000">
    <property type="protein sequence ID" value="KIM81301.1"/>
    <property type="molecule type" value="Genomic_DNA"/>
</dbReference>
<organism evidence="1 2">
    <name type="scientific">Piloderma croceum (strain F 1598)</name>
    <dbReference type="NCBI Taxonomy" id="765440"/>
    <lineage>
        <taxon>Eukaryota</taxon>
        <taxon>Fungi</taxon>
        <taxon>Dikarya</taxon>
        <taxon>Basidiomycota</taxon>
        <taxon>Agaricomycotina</taxon>
        <taxon>Agaricomycetes</taxon>
        <taxon>Agaricomycetidae</taxon>
        <taxon>Atheliales</taxon>
        <taxon>Atheliaceae</taxon>
        <taxon>Piloderma</taxon>
    </lineage>
</organism>
<sequence>MSSIVWRPKRMGGWVGGRGEGGIGVSYGCSSGSRDGKRSPTATQIRLFHQTHLVHITLTIRREFMTPSHAFPAIVIVVYIHLQWANDKTRWKSHPSLHLLPPTHPCHHSSSFLHNIVVGKQEPPACTWSTLHSSRSQ</sequence>
<evidence type="ECO:0000313" key="1">
    <source>
        <dbReference type="EMBL" id="KIM81301.1"/>
    </source>
</evidence>
<dbReference type="InParanoid" id="A0A0C3FQ44"/>
<gene>
    <name evidence="1" type="ORF">PILCRDRAFT_507547</name>
</gene>